<dbReference type="InterPro" id="IPR015919">
    <property type="entry name" value="Cadherin-like_sf"/>
</dbReference>
<feature type="domain" description="Dystroglycan-type cadherin-like" evidence="2">
    <location>
        <begin position="833"/>
        <end position="924"/>
    </location>
</feature>
<dbReference type="InterPro" id="IPR013783">
    <property type="entry name" value="Ig-like_fold"/>
</dbReference>
<dbReference type="GO" id="GO:0005509">
    <property type="term" value="F:calcium ion binding"/>
    <property type="evidence" value="ECO:0007669"/>
    <property type="project" value="InterPro"/>
</dbReference>
<dbReference type="SUPFAM" id="SSF49313">
    <property type="entry name" value="Cadherin-like"/>
    <property type="match status" value="1"/>
</dbReference>
<dbReference type="GO" id="GO:0016020">
    <property type="term" value="C:membrane"/>
    <property type="evidence" value="ECO:0007669"/>
    <property type="project" value="InterPro"/>
</dbReference>
<dbReference type="RefSeq" id="WP_208832698.1">
    <property type="nucleotide sequence ID" value="NZ_CP072110.1"/>
</dbReference>
<feature type="chain" id="PRO_5036764909" evidence="1">
    <location>
        <begin position="22"/>
        <end position="951"/>
    </location>
</feature>
<dbReference type="Gene3D" id="2.60.40.10">
    <property type="entry name" value="Immunoglobulins"/>
    <property type="match status" value="1"/>
</dbReference>
<dbReference type="Pfam" id="PF05345">
    <property type="entry name" value="He_PIG"/>
    <property type="match status" value="1"/>
</dbReference>
<name>A0A975DDE2_9GAMM</name>
<evidence type="ECO:0000313" key="4">
    <source>
        <dbReference type="Proteomes" id="UP000682739"/>
    </source>
</evidence>
<feature type="signal peptide" evidence="1">
    <location>
        <begin position="1"/>
        <end position="21"/>
    </location>
</feature>
<dbReference type="InterPro" id="IPR006644">
    <property type="entry name" value="Cadg"/>
</dbReference>
<dbReference type="Proteomes" id="UP000682739">
    <property type="component" value="Chromosome"/>
</dbReference>
<protein>
    <submittedName>
        <fullName evidence="3">Ig domain-containing protein</fullName>
    </submittedName>
</protein>
<dbReference type="KEGG" id="psym:J1N51_04025"/>
<keyword evidence="1" id="KW-0732">Signal</keyword>
<accession>A0A975DDE2</accession>
<dbReference type="SMART" id="SM00736">
    <property type="entry name" value="CADG"/>
    <property type="match status" value="1"/>
</dbReference>
<organism evidence="3 4">
    <name type="scientific">Psychrosphaera ytuae</name>
    <dbReference type="NCBI Taxonomy" id="2820710"/>
    <lineage>
        <taxon>Bacteria</taxon>
        <taxon>Pseudomonadati</taxon>
        <taxon>Pseudomonadota</taxon>
        <taxon>Gammaproteobacteria</taxon>
        <taxon>Alteromonadales</taxon>
        <taxon>Pseudoalteromonadaceae</taxon>
        <taxon>Psychrosphaera</taxon>
    </lineage>
</organism>
<evidence type="ECO:0000256" key="1">
    <source>
        <dbReference type="SAM" id="SignalP"/>
    </source>
</evidence>
<proteinExistence type="predicted"/>
<reference evidence="3" key="1">
    <citation type="submission" date="2021-03" db="EMBL/GenBank/DDBJ databases">
        <title>Description of Psychrosphaera ytuae sp. nov. isolated from deep sea sediment of South China Sea.</title>
        <authorList>
            <person name="Zhang J."/>
            <person name="Xu X.-D."/>
        </authorList>
    </citation>
    <scope>NUCLEOTIDE SEQUENCE</scope>
    <source>
        <strain evidence="3">MTZ26</strain>
    </source>
</reference>
<dbReference type="EMBL" id="CP072110">
    <property type="protein sequence ID" value="QTH64644.1"/>
    <property type="molecule type" value="Genomic_DNA"/>
</dbReference>
<evidence type="ECO:0000259" key="2">
    <source>
        <dbReference type="SMART" id="SM00736"/>
    </source>
</evidence>
<sequence length="951" mass="104785">MNKLISILFILAVAFSSSSPAQPNLDVYSGVKQHPSIAQRFYSAEIFLLHVLTIDDVKWASEAQLESPSNDPWQSIYITGAGDHLYLTTNQGKVFSQALNAEGLPDGALTDITAEVLENTSDNNNVAGLEFAAEQNLFLANVANQLITFKVNGHVVEESVVYTADDFVIPNLSSGSFVQTNGEIYTSQGQVYRYQNDRVQAPVLIEALWGSVDMFSHQNSLYTYKANQLYITDFPLTDSPTFEAIGGENAWVPDYADNTSGAVFIGYSEEFQSGHQNFSIYNPQTDTENQAFLTAEDQYDRLMQGIQYTSAAAQPIIAGDVVWLGPRKFDLTANKIGFQNPIEVSTRYMIEVESERKNTVVAPESLSSFDHVFQFGIVNFVEAQQEVVDEDGATSTTSVFSRTVRSLMVNNDWAQIEHTDTVLLGSDEPVELLVAVVSDRVESSPVTAPTFEYYLQTYHNDTLIDQVLLQDSLGVTEQAISADGTEVFFITKQPDTESEAGYKLVLKGCPIANDGVIGTCVTLVDNATVEENEETGPVIKLDEHAYLMQYQDGVVLHENGSISNSTAETTHTMPTYFTRQVVTTTTVEENGAVVVTQTTQWLNQTWSLPISETKQNYRLFISPVEQRLFAFFSEDNSTYELLDDETVVELVTYNSFIPDALSYNPATGTVLAQGGLLFYYNFADAYSNELGAFTYLQAPSQVNENFGRAFLLSDDRAVIIDSNSAAGIKLIDFEIPFSLASIVEPAEVSQQQTVEFDLTSVFLNPDAEAMVQLAMFNLLTEAELFDGVVEFEVDKTTALQFDQLAPFRLVVEYDGWSFQHSLKTKVININEAPVAIELSTQTLKVGEAYGGSVADVFTDPDNDVMTFTATGFPAGIVFDSETYGIAGRPTEAGEFLITLSATDTSGLTTETTYTLLVSDPEEEDNSGSMNLIWLLAGLSLIRLRRKAKVIN</sequence>
<dbReference type="AlphaFoldDB" id="A0A975DDE2"/>
<gene>
    <name evidence="3" type="ORF">J1N51_04025</name>
</gene>
<keyword evidence="4" id="KW-1185">Reference proteome</keyword>
<evidence type="ECO:0000313" key="3">
    <source>
        <dbReference type="EMBL" id="QTH64644.1"/>
    </source>
</evidence>